<reference evidence="2 3" key="1">
    <citation type="submission" date="2021-01" db="EMBL/GenBank/DDBJ databases">
        <title>Whole genome shotgun sequence of Catellatospora chokoriensis NBRC 107358.</title>
        <authorList>
            <person name="Komaki H."/>
            <person name="Tamura T."/>
        </authorList>
    </citation>
    <scope>NUCLEOTIDE SEQUENCE [LARGE SCALE GENOMIC DNA]</scope>
    <source>
        <strain evidence="2 3">NBRC 107358</strain>
    </source>
</reference>
<feature type="chain" id="PRO_5035149153" evidence="1">
    <location>
        <begin position="38"/>
        <end position="150"/>
    </location>
</feature>
<sequence>MKRIFAGRTSAKSFGIAGAIVAAAAAGALLAPTAASAAAWNPISGETWSTGGKWFLSSTQRYKSGTGDMQVKFSRLPTYKDGSPDGIYFQATKLDGSCLPNSCWSVLIGDETTKRIGASIPHATVFKNAFARWHTSQDGGSHTFVGEEYY</sequence>
<keyword evidence="1" id="KW-0732">Signal</keyword>
<evidence type="ECO:0000313" key="3">
    <source>
        <dbReference type="Proteomes" id="UP000619293"/>
    </source>
</evidence>
<dbReference type="RefSeq" id="WP_191839267.1">
    <property type="nucleotide sequence ID" value="NZ_BAAALB010000006.1"/>
</dbReference>
<protein>
    <submittedName>
        <fullName evidence="2">Uncharacterized protein</fullName>
    </submittedName>
</protein>
<organism evidence="2 3">
    <name type="scientific">Catellatospora chokoriensis</name>
    <dbReference type="NCBI Taxonomy" id="310353"/>
    <lineage>
        <taxon>Bacteria</taxon>
        <taxon>Bacillati</taxon>
        <taxon>Actinomycetota</taxon>
        <taxon>Actinomycetes</taxon>
        <taxon>Micromonosporales</taxon>
        <taxon>Micromonosporaceae</taxon>
        <taxon>Catellatospora</taxon>
    </lineage>
</organism>
<comment type="caution">
    <text evidence="2">The sequence shown here is derived from an EMBL/GenBank/DDBJ whole genome shotgun (WGS) entry which is preliminary data.</text>
</comment>
<dbReference type="Proteomes" id="UP000619293">
    <property type="component" value="Unassembled WGS sequence"/>
</dbReference>
<keyword evidence="3" id="KW-1185">Reference proteome</keyword>
<dbReference type="EMBL" id="BONG01000015">
    <property type="protein sequence ID" value="GIF89353.1"/>
    <property type="molecule type" value="Genomic_DNA"/>
</dbReference>
<evidence type="ECO:0000313" key="2">
    <source>
        <dbReference type="EMBL" id="GIF89353.1"/>
    </source>
</evidence>
<proteinExistence type="predicted"/>
<feature type="signal peptide" evidence="1">
    <location>
        <begin position="1"/>
        <end position="37"/>
    </location>
</feature>
<evidence type="ECO:0000256" key="1">
    <source>
        <dbReference type="SAM" id="SignalP"/>
    </source>
</evidence>
<gene>
    <name evidence="2" type="ORF">Cch02nite_27970</name>
</gene>
<dbReference type="AlphaFoldDB" id="A0A8J3NRF9"/>
<name>A0A8J3NRF9_9ACTN</name>
<accession>A0A8J3NRF9</accession>